<evidence type="ECO:0000259" key="1">
    <source>
        <dbReference type="PROSITE" id="PS50995"/>
    </source>
</evidence>
<dbReference type="Gene3D" id="1.10.10.10">
    <property type="entry name" value="Winged helix-like DNA-binding domain superfamily/Winged helix DNA-binding domain"/>
    <property type="match status" value="1"/>
</dbReference>
<keyword evidence="3" id="KW-1185">Reference proteome</keyword>
<evidence type="ECO:0000313" key="3">
    <source>
        <dbReference type="Proteomes" id="UP000474967"/>
    </source>
</evidence>
<dbReference type="InterPro" id="IPR039422">
    <property type="entry name" value="MarR/SlyA-like"/>
</dbReference>
<dbReference type="AlphaFoldDB" id="A0A6L9XWC2"/>
<reference evidence="2 3" key="1">
    <citation type="journal article" date="2014" name="J. Microbiol.">
        <title>Diaminobutyricibacter tongyongensis gen. nov., sp. nov. and Homoserinibacter gongjuensis gen. nov., sp. nov. belong to the family Microbacteriaceae.</title>
        <authorList>
            <person name="Kim S.J."/>
            <person name="Ahn J.H."/>
            <person name="Weon H.Y."/>
            <person name="Hamada M."/>
            <person name="Suzuki K."/>
            <person name="Kwon S.W."/>
        </authorList>
    </citation>
    <scope>NUCLEOTIDE SEQUENCE [LARGE SCALE GENOMIC DNA]</scope>
    <source>
        <strain evidence="2 3">NBRC 108724</strain>
    </source>
</reference>
<accession>A0A6L9XWC2</accession>
<dbReference type="SMART" id="SM00347">
    <property type="entry name" value="HTH_MARR"/>
    <property type="match status" value="1"/>
</dbReference>
<dbReference type="PANTHER" id="PTHR33164:SF99">
    <property type="entry name" value="MARR FAMILY REGULATORY PROTEIN"/>
    <property type="match status" value="1"/>
</dbReference>
<dbReference type="SUPFAM" id="SSF46785">
    <property type="entry name" value="Winged helix' DNA-binding domain"/>
    <property type="match status" value="1"/>
</dbReference>
<dbReference type="RefSeq" id="WP_163288895.1">
    <property type="nucleotide sequence ID" value="NZ_JAAGWY010000001.1"/>
</dbReference>
<dbReference type="EMBL" id="JAAGWY010000001">
    <property type="protein sequence ID" value="NEN05719.1"/>
    <property type="molecule type" value="Genomic_DNA"/>
</dbReference>
<proteinExistence type="predicted"/>
<dbReference type="GO" id="GO:0006950">
    <property type="term" value="P:response to stress"/>
    <property type="evidence" value="ECO:0007669"/>
    <property type="project" value="TreeGrafter"/>
</dbReference>
<evidence type="ECO:0000313" key="2">
    <source>
        <dbReference type="EMBL" id="NEN05719.1"/>
    </source>
</evidence>
<dbReference type="InterPro" id="IPR036388">
    <property type="entry name" value="WH-like_DNA-bd_sf"/>
</dbReference>
<organism evidence="2 3">
    <name type="scientific">Leifsonia tongyongensis</name>
    <dbReference type="NCBI Taxonomy" id="1268043"/>
    <lineage>
        <taxon>Bacteria</taxon>
        <taxon>Bacillati</taxon>
        <taxon>Actinomycetota</taxon>
        <taxon>Actinomycetes</taxon>
        <taxon>Micrococcales</taxon>
        <taxon>Microbacteriaceae</taxon>
        <taxon>Leifsonia</taxon>
    </lineage>
</organism>
<protein>
    <submittedName>
        <fullName evidence="2">MarR family transcriptional regulator</fullName>
    </submittedName>
</protein>
<dbReference type="PROSITE" id="PS50995">
    <property type="entry name" value="HTH_MARR_2"/>
    <property type="match status" value="1"/>
</dbReference>
<dbReference type="Proteomes" id="UP000474967">
    <property type="component" value="Unassembled WGS sequence"/>
</dbReference>
<comment type="caution">
    <text evidence="2">The sequence shown here is derived from an EMBL/GenBank/DDBJ whole genome shotgun (WGS) entry which is preliminary data.</text>
</comment>
<dbReference type="PANTHER" id="PTHR33164">
    <property type="entry name" value="TRANSCRIPTIONAL REGULATOR, MARR FAMILY"/>
    <property type="match status" value="1"/>
</dbReference>
<dbReference type="PRINTS" id="PR00598">
    <property type="entry name" value="HTHMARR"/>
</dbReference>
<dbReference type="InterPro" id="IPR000835">
    <property type="entry name" value="HTH_MarR-typ"/>
</dbReference>
<gene>
    <name evidence="2" type="ORF">G3T36_07520</name>
</gene>
<sequence>MRDFNMNEDRLWRSLMRLNGTLPRLLDEDLRASGLTLSEFAILLVLSEGEDGRRRMGDLANAAGLSPSRTTRVVADLERRGYADRTRDETDARSAVAKVTKQGRAVVARAYPVQVDRARSVLFDHLTAEQVEELAGVLESFLRRVQSERPGS</sequence>
<dbReference type="GO" id="GO:0003700">
    <property type="term" value="F:DNA-binding transcription factor activity"/>
    <property type="evidence" value="ECO:0007669"/>
    <property type="project" value="InterPro"/>
</dbReference>
<dbReference type="Pfam" id="PF12802">
    <property type="entry name" value="MarR_2"/>
    <property type="match status" value="1"/>
</dbReference>
<name>A0A6L9XWC2_9MICO</name>
<dbReference type="InterPro" id="IPR036390">
    <property type="entry name" value="WH_DNA-bd_sf"/>
</dbReference>
<feature type="domain" description="HTH marR-type" evidence="1">
    <location>
        <begin position="8"/>
        <end position="143"/>
    </location>
</feature>